<protein>
    <recommendedName>
        <fullName evidence="1">DUF5069 domain-containing protein</fullName>
    </recommendedName>
</protein>
<dbReference type="Pfam" id="PF16798">
    <property type="entry name" value="DUF5069"/>
    <property type="match status" value="1"/>
</dbReference>
<dbReference type="InterPro" id="IPR031849">
    <property type="entry name" value="DUF5069"/>
</dbReference>
<comment type="caution">
    <text evidence="2">The sequence shown here is derived from an EMBL/GenBank/DDBJ whole genome shotgun (WGS) entry which is preliminary data.</text>
</comment>
<reference evidence="2 3" key="1">
    <citation type="journal article" date="2016" name="Nat. Commun.">
        <title>Thousands of microbial genomes shed light on interconnected biogeochemical processes in an aquifer system.</title>
        <authorList>
            <person name="Anantharaman K."/>
            <person name="Brown C.T."/>
            <person name="Hug L.A."/>
            <person name="Sharon I."/>
            <person name="Castelle C.J."/>
            <person name="Probst A.J."/>
            <person name="Thomas B.C."/>
            <person name="Singh A."/>
            <person name="Wilkins M.J."/>
            <person name="Karaoz U."/>
            <person name="Brodie E.L."/>
            <person name="Williams K.H."/>
            <person name="Hubbard S.S."/>
            <person name="Banfield J.F."/>
        </authorList>
    </citation>
    <scope>NUCLEOTIDE SEQUENCE [LARGE SCALE GENOMIC DNA]</scope>
    <source>
        <strain evidence="3">RIFCSPLOWO2_12_FULL_64_10</strain>
    </source>
</reference>
<name>A0A1F6CYV5_HANXR</name>
<dbReference type="EMBL" id="MFKF01000105">
    <property type="protein sequence ID" value="OGG54348.1"/>
    <property type="molecule type" value="Genomic_DNA"/>
</dbReference>
<evidence type="ECO:0000259" key="1">
    <source>
        <dbReference type="Pfam" id="PF16798"/>
    </source>
</evidence>
<dbReference type="AlphaFoldDB" id="A0A1F6CYV5"/>
<evidence type="ECO:0000313" key="2">
    <source>
        <dbReference type="EMBL" id="OGG54348.1"/>
    </source>
</evidence>
<organism evidence="2 3">
    <name type="scientific">Handelsmanbacteria sp. (strain RIFCSPLOWO2_12_FULL_64_10)</name>
    <dbReference type="NCBI Taxonomy" id="1817868"/>
    <lineage>
        <taxon>Bacteria</taxon>
        <taxon>Candidatus Handelsmaniibacteriota</taxon>
    </lineage>
</organism>
<gene>
    <name evidence="2" type="ORF">A3F84_09245</name>
</gene>
<evidence type="ECO:0000313" key="3">
    <source>
        <dbReference type="Proteomes" id="UP000178606"/>
    </source>
</evidence>
<sequence length="150" mass="17069">MGGKVAPLIATIDYGPLGVCQLPRTWHKILLRAKGMLHPDYPDMTKSGLDPMALAVLKLDVEAVLKHIRENLPSYLQFEGWVLEQTRGRIDRDAVEEWNTFLRKRIHNDAKRTEIHATVGRKDDGTLTSAVALNHIEDWHLAHAQLVKRH</sequence>
<accession>A0A1F6CYV5</accession>
<feature type="domain" description="DUF5069" evidence="1">
    <location>
        <begin position="18"/>
        <end position="119"/>
    </location>
</feature>
<proteinExistence type="predicted"/>
<dbReference type="Proteomes" id="UP000178606">
    <property type="component" value="Unassembled WGS sequence"/>
</dbReference>